<organism evidence="9 10">
    <name type="scientific">Sporosarcina psychrophila</name>
    <name type="common">Bacillus psychrophilus</name>
    <dbReference type="NCBI Taxonomy" id="1476"/>
    <lineage>
        <taxon>Bacteria</taxon>
        <taxon>Bacillati</taxon>
        <taxon>Bacillota</taxon>
        <taxon>Bacilli</taxon>
        <taxon>Bacillales</taxon>
        <taxon>Caryophanaceae</taxon>
        <taxon>Sporosarcina</taxon>
    </lineage>
</organism>
<gene>
    <name evidence="9" type="ORF">ABIC55_001772</name>
</gene>
<evidence type="ECO:0000256" key="3">
    <source>
        <dbReference type="ARBA" id="ARBA00022801"/>
    </source>
</evidence>
<proteinExistence type="inferred from homology"/>
<reference evidence="9 10" key="1">
    <citation type="submission" date="2024-06" db="EMBL/GenBank/DDBJ databases">
        <title>Sorghum-associated microbial communities from plants grown in Nebraska, USA.</title>
        <authorList>
            <person name="Schachtman D."/>
        </authorList>
    </citation>
    <scope>NUCLEOTIDE SEQUENCE [LARGE SCALE GENOMIC DNA]</scope>
    <source>
        <strain evidence="9 10">1288</strain>
    </source>
</reference>
<keyword evidence="10" id="KW-1185">Reference proteome</keyword>
<dbReference type="EMBL" id="JBEPME010000002">
    <property type="protein sequence ID" value="MET3656685.1"/>
    <property type="molecule type" value="Genomic_DNA"/>
</dbReference>
<evidence type="ECO:0000256" key="1">
    <source>
        <dbReference type="ARBA" id="ARBA00007913"/>
    </source>
</evidence>
<feature type="coiled-coil region" evidence="6">
    <location>
        <begin position="758"/>
        <end position="910"/>
    </location>
</feature>
<keyword evidence="5" id="KW-0067">ATP-binding</keyword>
<evidence type="ECO:0000259" key="8">
    <source>
        <dbReference type="Pfam" id="PF13087"/>
    </source>
</evidence>
<evidence type="ECO:0000256" key="4">
    <source>
        <dbReference type="ARBA" id="ARBA00022806"/>
    </source>
</evidence>
<comment type="similarity">
    <text evidence="1">Belongs to the DNA2/NAM7 helicase family.</text>
</comment>
<name>A0ABV2K6G7_SPOPS</name>
<dbReference type="InterPro" id="IPR041679">
    <property type="entry name" value="DNA2/NAM7-like_C"/>
</dbReference>
<dbReference type="InterPro" id="IPR041677">
    <property type="entry name" value="DNA2/NAM7_AAA_11"/>
</dbReference>
<keyword evidence="2" id="KW-0547">Nucleotide-binding</keyword>
<feature type="domain" description="DNA2/NAM7 helicase-like C-terminal" evidence="8">
    <location>
        <begin position="1033"/>
        <end position="1248"/>
    </location>
</feature>
<keyword evidence="6" id="KW-0175">Coiled coil</keyword>
<evidence type="ECO:0000313" key="9">
    <source>
        <dbReference type="EMBL" id="MET3656685.1"/>
    </source>
</evidence>
<evidence type="ECO:0000313" key="10">
    <source>
        <dbReference type="Proteomes" id="UP001549104"/>
    </source>
</evidence>
<keyword evidence="4 9" id="KW-0347">Helicase</keyword>
<dbReference type="RefSeq" id="WP_338652534.1">
    <property type="nucleotide sequence ID" value="NZ_CP146246.1"/>
</dbReference>
<dbReference type="Proteomes" id="UP001549104">
    <property type="component" value="Unassembled WGS sequence"/>
</dbReference>
<evidence type="ECO:0000256" key="5">
    <source>
        <dbReference type="ARBA" id="ARBA00022840"/>
    </source>
</evidence>
<dbReference type="CDD" id="cd18808">
    <property type="entry name" value="SF1_C_Upf1"/>
    <property type="match status" value="1"/>
</dbReference>
<comment type="caution">
    <text evidence="9">The sequence shown here is derived from an EMBL/GenBank/DDBJ whole genome shotgun (WGS) entry which is preliminary data.</text>
</comment>
<keyword evidence="3" id="KW-0378">Hydrolase</keyword>
<evidence type="ECO:0000256" key="6">
    <source>
        <dbReference type="SAM" id="Coils"/>
    </source>
</evidence>
<evidence type="ECO:0000256" key="2">
    <source>
        <dbReference type="ARBA" id="ARBA00022741"/>
    </source>
</evidence>
<dbReference type="Pfam" id="PF13086">
    <property type="entry name" value="AAA_11"/>
    <property type="match status" value="2"/>
</dbReference>
<dbReference type="CDD" id="cd17934">
    <property type="entry name" value="DEXXQc_Upf1-like"/>
    <property type="match status" value="1"/>
</dbReference>
<feature type="coiled-coil region" evidence="6">
    <location>
        <begin position="412"/>
        <end position="519"/>
    </location>
</feature>
<dbReference type="InterPro" id="IPR047187">
    <property type="entry name" value="SF1_C_Upf1"/>
</dbReference>
<feature type="domain" description="DNA2/NAM7 helicase helicase" evidence="7">
    <location>
        <begin position="814"/>
        <end position="1007"/>
    </location>
</feature>
<dbReference type="PANTHER" id="PTHR43788:SF8">
    <property type="entry name" value="DNA-BINDING PROTEIN SMUBP-2"/>
    <property type="match status" value="1"/>
</dbReference>
<dbReference type="InterPro" id="IPR050534">
    <property type="entry name" value="Coronavir_polyprotein_1ab"/>
</dbReference>
<feature type="domain" description="DNA2/NAM7 helicase helicase" evidence="7">
    <location>
        <begin position="310"/>
        <end position="490"/>
    </location>
</feature>
<dbReference type="Gene3D" id="3.40.50.300">
    <property type="entry name" value="P-loop containing nucleotide triphosphate hydrolases"/>
    <property type="match status" value="3"/>
</dbReference>
<dbReference type="PANTHER" id="PTHR43788">
    <property type="entry name" value="DNA2/NAM7 HELICASE FAMILY MEMBER"/>
    <property type="match status" value="1"/>
</dbReference>
<dbReference type="Pfam" id="PF13087">
    <property type="entry name" value="AAA_12"/>
    <property type="match status" value="1"/>
</dbReference>
<dbReference type="SUPFAM" id="SSF52540">
    <property type="entry name" value="P-loop containing nucleoside triphosphate hydrolases"/>
    <property type="match status" value="2"/>
</dbReference>
<sequence length="1286" mass="147875">MGHKSTINVAMRCGLEITANARKELIKWSTDEHAFFSMQVAFDVHIEKRPNNRQGNMSFSLFFDNGSNEALSKRLNDRVAVMECVYQNDGFLATGFHVRGRREPVQTNRRLPVRLKFLLGRSAGVAMPIDLYTSIRELPIAQERSEYVKKRIASWEGYLRIQESNADVADLTATFSMASFNEDFSKLSIVCSGLKGNEWNTIKGFGAKMKGLSNDIGSVINTDRSKKVIEIELSRNYKEMARRNEWHPKSYKEVVFSNFAELSQVKRLRKGFKDLQDGLAANANLEKVLFEERPVVRISKKQQELVFHNELNEFQQEAVTGAMTSNDLYVIQGPPGTGKTTVISEICHQNVKAGLRTLVASQANLAVDNALGRLLTHQDIRILRYGRTDSIEEEGKKFIEENVALNWKNVTLDAVNNQLQSNTEKEAQLQDELVNCEVRLKKLQQDLLSLDEKIKQKEEAEAQHLLLSSEIMKLSKKAVIYKKECEELVGNEADFNKLADALNKEITQLEQVIQVENMSPETIEQMEKLEPQLEQMRFYISYRQTIHMIDESENAIASIGKELELKSNKIDTIHVFVKQLDSITKIDLLKNRLEFFGIVPTFNTNWKMTELNKLIDSIKSDTSSGEYSEWQELQKRLLAAIEMIERLLKEHGFLPNAVKRTVNQKYSSVTDIHGLIDRVGKFLIDPATKSSLETRNYSAQKYDNLDKIAIALEMLRERKNYVQTQGGNLEKQNQIRLDAKKMFAVIKTEIIDHTNQFISEIEQERSAMQRNAESHQITLSDLQRTAEKIQEEVGTVDETVSLRAAKEKLKQKEQVYADYMDKKATLKRYINELDAKNSEVDVNNQRLQNNRARLQVISEELDSINAERLEQESQLAPLVELLAQNPEEQRQQAQTSLMTLSKKVKKLKIDKERLPINHSLQNEWRTLLTEANEYDLDEIRKLYVQHANVIGTTCVASARRDFMEEYPTFDVVIIDEVSKATPPELLLPMLKGKKIILVGDHHQLPPLMGQDTLEELLEESDNTEEKNELEKLLKESLFERLFRTLPKQNKTMLAIQYRMHESIMETITPFYKEGNYGLQCGLTDSDSVRDHLMESRYVHRKDHLLWFDMPNEPKYFEEKVKGGTSRFNQAELTMIKKLLMDLDKATENAKNAGRMKQEDKKSVGVISFYGEQVKRVDRLIQQELIPQHLHCRTGSVDKFQGMEMDVIILSFVRNHQDKGGDIGFARDYRRLNVALSRARELLIIVGSSGMFTMRTKHPSSREMYGRLLESIKLKNGLRNLEGTAKV</sequence>
<accession>A0ABV2K6G7</accession>
<evidence type="ECO:0000259" key="7">
    <source>
        <dbReference type="Pfam" id="PF13086"/>
    </source>
</evidence>
<dbReference type="GO" id="GO:0004386">
    <property type="term" value="F:helicase activity"/>
    <property type="evidence" value="ECO:0007669"/>
    <property type="project" value="UniProtKB-KW"/>
</dbReference>
<protein>
    <submittedName>
        <fullName evidence="9">Superfamily I DNA and/or RNA helicase</fullName>
    </submittedName>
</protein>
<dbReference type="InterPro" id="IPR027417">
    <property type="entry name" value="P-loop_NTPase"/>
</dbReference>